<evidence type="ECO:0000313" key="3">
    <source>
        <dbReference type="Proteomes" id="UP001165090"/>
    </source>
</evidence>
<dbReference type="EMBL" id="BSDZ01000011">
    <property type="protein sequence ID" value="GLI61813.1"/>
    <property type="molecule type" value="Genomic_DNA"/>
</dbReference>
<accession>A0ABQ5RX71</accession>
<sequence length="111" mass="12629">MDPELRTTCEGVAHIRQLVAQLETEAALRRGDKLQVEMDEEKKQLSSFAAAEQQCKLQFADSTAQIDDMRKQLQRMQSEKEEQIATVRREAAASGAELEALREQLRLAQQQ</sequence>
<evidence type="ECO:0000313" key="2">
    <source>
        <dbReference type="EMBL" id="GLI61813.1"/>
    </source>
</evidence>
<evidence type="ECO:0000256" key="1">
    <source>
        <dbReference type="SAM" id="Coils"/>
    </source>
</evidence>
<feature type="non-terminal residue" evidence="2">
    <location>
        <position position="111"/>
    </location>
</feature>
<keyword evidence="1" id="KW-0175">Coiled coil</keyword>
<keyword evidence="3" id="KW-1185">Reference proteome</keyword>
<protein>
    <submittedName>
        <fullName evidence="2">Uncharacterized protein</fullName>
    </submittedName>
</protein>
<reference evidence="2 3" key="1">
    <citation type="journal article" date="2023" name="IScience">
        <title>Expanded male sex-determining region conserved during the evolution of homothallism in the green alga Volvox.</title>
        <authorList>
            <person name="Yamamoto K."/>
            <person name="Matsuzaki R."/>
            <person name="Mahakham W."/>
            <person name="Heman W."/>
            <person name="Sekimoto H."/>
            <person name="Kawachi M."/>
            <person name="Minakuchi Y."/>
            <person name="Toyoda A."/>
            <person name="Nozaki H."/>
        </authorList>
    </citation>
    <scope>NUCLEOTIDE SEQUENCE [LARGE SCALE GENOMIC DNA]</scope>
    <source>
        <strain evidence="2 3">NIES-4468</strain>
    </source>
</reference>
<name>A0ABQ5RX71_9CHLO</name>
<comment type="caution">
    <text evidence="2">The sequence shown here is derived from an EMBL/GenBank/DDBJ whole genome shotgun (WGS) entry which is preliminary data.</text>
</comment>
<organism evidence="2 3">
    <name type="scientific">Volvox africanus</name>
    <dbReference type="NCBI Taxonomy" id="51714"/>
    <lineage>
        <taxon>Eukaryota</taxon>
        <taxon>Viridiplantae</taxon>
        <taxon>Chlorophyta</taxon>
        <taxon>core chlorophytes</taxon>
        <taxon>Chlorophyceae</taxon>
        <taxon>CS clade</taxon>
        <taxon>Chlamydomonadales</taxon>
        <taxon>Volvocaceae</taxon>
        <taxon>Volvox</taxon>
    </lineage>
</organism>
<gene>
    <name evidence="2" type="ORF">VaNZ11_004321</name>
</gene>
<feature type="coiled-coil region" evidence="1">
    <location>
        <begin position="59"/>
        <end position="111"/>
    </location>
</feature>
<dbReference type="Proteomes" id="UP001165090">
    <property type="component" value="Unassembled WGS sequence"/>
</dbReference>
<proteinExistence type="predicted"/>